<dbReference type="Proteomes" id="UP000177803">
    <property type="component" value="Unassembled WGS sequence"/>
</dbReference>
<dbReference type="InterPro" id="IPR001021">
    <property type="entry name" value="Ribosomal_bL25_long"/>
</dbReference>
<evidence type="ECO:0000313" key="10">
    <source>
        <dbReference type="Proteomes" id="UP000177803"/>
    </source>
</evidence>
<evidence type="ECO:0000259" key="8">
    <source>
        <dbReference type="Pfam" id="PF14693"/>
    </source>
</evidence>
<dbReference type="CDD" id="cd00495">
    <property type="entry name" value="Ribosomal_L25_TL5_CTC"/>
    <property type="match status" value="1"/>
</dbReference>
<dbReference type="Pfam" id="PF14693">
    <property type="entry name" value="Ribosomal_TL5_C"/>
    <property type="match status" value="1"/>
</dbReference>
<evidence type="ECO:0000256" key="4">
    <source>
        <dbReference type="ARBA" id="ARBA00023274"/>
    </source>
</evidence>
<dbReference type="Gene3D" id="2.170.120.20">
    <property type="entry name" value="Ribosomal protein L25, beta domain"/>
    <property type="match status" value="1"/>
</dbReference>
<evidence type="ECO:0000256" key="5">
    <source>
        <dbReference type="HAMAP-Rule" id="MF_01334"/>
    </source>
</evidence>
<proteinExistence type="inferred from homology"/>
<dbReference type="GO" id="GO:0008097">
    <property type="term" value="F:5S rRNA binding"/>
    <property type="evidence" value="ECO:0007669"/>
    <property type="project" value="InterPro"/>
</dbReference>
<evidence type="ECO:0000313" key="9">
    <source>
        <dbReference type="EMBL" id="OGH84169.1"/>
    </source>
</evidence>
<comment type="subunit">
    <text evidence="5">Part of the 50S ribosomal subunit; part of the 5S rRNA/L5/L18/L25 subcomplex. Contacts the 5S rRNA. Binds to the 5S rRNA independently of L5 and L18.</text>
</comment>
<dbReference type="Pfam" id="PF01386">
    <property type="entry name" value="Ribosomal_L25p"/>
    <property type="match status" value="1"/>
</dbReference>
<evidence type="ECO:0000256" key="1">
    <source>
        <dbReference type="ARBA" id="ARBA00022730"/>
    </source>
</evidence>
<protein>
    <recommendedName>
        <fullName evidence="5">Large ribosomal subunit protein bL25</fullName>
    </recommendedName>
    <alternativeName>
        <fullName evidence="5">General stress protein CTC</fullName>
    </alternativeName>
</protein>
<dbReference type="InterPro" id="IPR037121">
    <property type="entry name" value="Ribosomal_bL25_C"/>
</dbReference>
<evidence type="ECO:0000259" key="7">
    <source>
        <dbReference type="Pfam" id="PF01386"/>
    </source>
</evidence>
<dbReference type="InterPro" id="IPR011035">
    <property type="entry name" value="Ribosomal_bL25/Gln-tRNA_synth"/>
</dbReference>
<keyword evidence="3 5" id="KW-0689">Ribosomal protein</keyword>
<evidence type="ECO:0000256" key="3">
    <source>
        <dbReference type="ARBA" id="ARBA00022980"/>
    </source>
</evidence>
<dbReference type="EMBL" id="MFQR01000042">
    <property type="protein sequence ID" value="OGH84169.1"/>
    <property type="molecule type" value="Genomic_DNA"/>
</dbReference>
<feature type="compositionally biased region" description="Basic and acidic residues" evidence="6">
    <location>
        <begin position="221"/>
        <end position="233"/>
    </location>
</feature>
<comment type="similarity">
    <text evidence="5">Belongs to the bacterial ribosomal protein bL25 family. CTC subfamily.</text>
</comment>
<name>A0A1F6NJW9_9BACT</name>
<comment type="caution">
    <text evidence="9">The sequence shown here is derived from an EMBL/GenBank/DDBJ whole genome shotgun (WGS) entry which is preliminary data.</text>
</comment>
<dbReference type="HAMAP" id="MF_01334">
    <property type="entry name" value="Ribosomal_bL25_CTC"/>
    <property type="match status" value="1"/>
</dbReference>
<keyword evidence="4 5" id="KW-0687">Ribonucleoprotein</keyword>
<feature type="domain" description="Large ribosomal subunit protein bL25 beta" evidence="8">
    <location>
        <begin position="97"/>
        <end position="180"/>
    </location>
</feature>
<dbReference type="GO" id="GO:0022625">
    <property type="term" value="C:cytosolic large ribosomal subunit"/>
    <property type="evidence" value="ECO:0007669"/>
    <property type="project" value="TreeGrafter"/>
</dbReference>
<evidence type="ECO:0000256" key="6">
    <source>
        <dbReference type="SAM" id="MobiDB-lite"/>
    </source>
</evidence>
<dbReference type="PANTHER" id="PTHR33284:SF1">
    <property type="entry name" value="RIBOSOMAL PROTEIN L25_GLN-TRNA SYNTHETASE, ANTI-CODON-BINDING DOMAIN-CONTAINING PROTEIN"/>
    <property type="match status" value="1"/>
</dbReference>
<keyword evidence="2 5" id="KW-0694">RNA-binding</keyword>
<gene>
    <name evidence="5" type="primary">rplY</name>
    <name evidence="5" type="synonym">ctc</name>
    <name evidence="9" type="ORF">A2261_02940</name>
</gene>
<dbReference type="InterPro" id="IPR029751">
    <property type="entry name" value="Ribosomal_L25_dom"/>
</dbReference>
<dbReference type="SUPFAM" id="SSF50715">
    <property type="entry name" value="Ribosomal protein L25-like"/>
    <property type="match status" value="1"/>
</dbReference>
<accession>A0A1F6NJW9</accession>
<reference evidence="9 10" key="1">
    <citation type="journal article" date="2016" name="Nat. Commun.">
        <title>Thousands of microbial genomes shed light on interconnected biogeochemical processes in an aquifer system.</title>
        <authorList>
            <person name="Anantharaman K."/>
            <person name="Brown C.T."/>
            <person name="Hug L.A."/>
            <person name="Sharon I."/>
            <person name="Castelle C.J."/>
            <person name="Probst A.J."/>
            <person name="Thomas B.C."/>
            <person name="Singh A."/>
            <person name="Wilkins M.J."/>
            <person name="Karaoz U."/>
            <person name="Brodie E.L."/>
            <person name="Williams K.H."/>
            <person name="Hubbard S.S."/>
            <person name="Banfield J.F."/>
        </authorList>
    </citation>
    <scope>NUCLEOTIDE SEQUENCE [LARGE SCALE GENOMIC DNA]</scope>
</reference>
<dbReference type="PANTHER" id="PTHR33284">
    <property type="entry name" value="RIBOSOMAL PROTEIN L25/GLN-TRNA SYNTHETASE, ANTI-CODON-BINDING DOMAIN-CONTAINING PROTEIN"/>
    <property type="match status" value="1"/>
</dbReference>
<keyword evidence="1 5" id="KW-0699">rRNA-binding</keyword>
<evidence type="ECO:0000256" key="2">
    <source>
        <dbReference type="ARBA" id="ARBA00022884"/>
    </source>
</evidence>
<comment type="function">
    <text evidence="5">This is one of the proteins that binds to the 5S RNA in the ribosome where it forms part of the central protuberance.</text>
</comment>
<feature type="domain" description="Large ribosomal subunit protein bL25 L25" evidence="7">
    <location>
        <begin position="5"/>
        <end position="88"/>
    </location>
</feature>
<dbReference type="GO" id="GO:0003735">
    <property type="term" value="F:structural constituent of ribosome"/>
    <property type="evidence" value="ECO:0007669"/>
    <property type="project" value="InterPro"/>
</dbReference>
<dbReference type="InterPro" id="IPR020057">
    <property type="entry name" value="Ribosomal_bL25_b-dom"/>
</dbReference>
<dbReference type="Gene3D" id="2.40.240.10">
    <property type="entry name" value="Ribosomal Protein L25, Chain P"/>
    <property type="match status" value="1"/>
</dbReference>
<feature type="region of interest" description="Disordered" evidence="6">
    <location>
        <begin position="209"/>
        <end position="233"/>
    </location>
</feature>
<dbReference type="GO" id="GO:0006412">
    <property type="term" value="P:translation"/>
    <property type="evidence" value="ECO:0007669"/>
    <property type="project" value="UniProtKB-UniRule"/>
</dbReference>
<dbReference type="AlphaFoldDB" id="A0A1F6NJW9"/>
<sequence>MSYVLNAILRTEKGEKTREEGKLPAVVYGAGGEAVSLDLEVKEFEKLQQTASESSLIDLNIDGKLAGKVLIQEVQYEPVKGKTRHVDLRRIDMNKPITAMVELRFVGESPVIKSAGGTFVHNIDEVEVTCLPNVLMEHIDVDISILKTFDDLIKVKDLNIPAGAEITSPSLDNVVAKATPAMTEEEIKAAEEAGKAPVDLSKIEVAAKKKEADEEAEGEEGAEKKVEKKAEKK</sequence>
<dbReference type="InterPro" id="IPR020056">
    <property type="entry name" value="Rbsml_bL25/Gln-tRNA_synth_N"/>
</dbReference>
<organism evidence="9 10">
    <name type="scientific">Candidatus Magasanikbacteria bacterium RIFOXYA2_FULL_44_8</name>
    <dbReference type="NCBI Taxonomy" id="1798696"/>
    <lineage>
        <taxon>Bacteria</taxon>
        <taxon>Candidatus Magasanikiibacteriota</taxon>
    </lineage>
</organism>
<dbReference type="NCBIfam" id="TIGR00731">
    <property type="entry name" value="bL25_bact_ctc"/>
    <property type="match status" value="1"/>
</dbReference>
<dbReference type="InterPro" id="IPR020930">
    <property type="entry name" value="Ribosomal_uL5_bac-type"/>
</dbReference>